<proteinExistence type="predicted"/>
<evidence type="ECO:0000313" key="2">
    <source>
        <dbReference type="EMBL" id="QHW32429.1"/>
    </source>
</evidence>
<keyword evidence="3" id="KW-1185">Reference proteome</keyword>
<dbReference type="RefSeq" id="WP_162642111.1">
    <property type="nucleotide sequence ID" value="NZ_CP048286.1"/>
</dbReference>
<organism evidence="2 3">
    <name type="scientific">Paenibacillus rhizovicinus</name>
    <dbReference type="NCBI Taxonomy" id="2704463"/>
    <lineage>
        <taxon>Bacteria</taxon>
        <taxon>Bacillati</taxon>
        <taxon>Bacillota</taxon>
        <taxon>Bacilli</taxon>
        <taxon>Bacillales</taxon>
        <taxon>Paenibacillaceae</taxon>
        <taxon>Paenibacillus</taxon>
    </lineage>
</organism>
<evidence type="ECO:0000256" key="1">
    <source>
        <dbReference type="SAM" id="MobiDB-lite"/>
    </source>
</evidence>
<dbReference type="KEGG" id="prz:GZH47_17510"/>
<sequence length="110" mass="12051">MKAAKWLKWKIGTVCAILLVLIFQLVKSSPQFQLQIDDQAASKASPGSIDLRADDDDSVMREWQEQDTPSSGGSFQESDGRQGRRFSRSGEGRGSVQQGGNGFDARTSRS</sequence>
<dbReference type="Proteomes" id="UP000479114">
    <property type="component" value="Chromosome"/>
</dbReference>
<reference evidence="2 3" key="1">
    <citation type="submission" date="2020-02" db="EMBL/GenBank/DDBJ databases">
        <title>Paenibacillus sp. nov., isolated from rhizosphere soil of tomato.</title>
        <authorList>
            <person name="Weon H.-Y."/>
            <person name="Lee S.A."/>
        </authorList>
    </citation>
    <scope>NUCLEOTIDE SEQUENCE [LARGE SCALE GENOMIC DNA]</scope>
    <source>
        <strain evidence="2 3">14171R-81</strain>
    </source>
</reference>
<gene>
    <name evidence="2" type="ORF">GZH47_17510</name>
</gene>
<dbReference type="EMBL" id="CP048286">
    <property type="protein sequence ID" value="QHW32429.1"/>
    <property type="molecule type" value="Genomic_DNA"/>
</dbReference>
<evidence type="ECO:0000313" key="3">
    <source>
        <dbReference type="Proteomes" id="UP000479114"/>
    </source>
</evidence>
<dbReference type="AlphaFoldDB" id="A0A6C0P1T6"/>
<accession>A0A6C0P1T6</accession>
<protein>
    <submittedName>
        <fullName evidence="2">Uncharacterized protein</fullName>
    </submittedName>
</protein>
<feature type="region of interest" description="Disordered" evidence="1">
    <location>
        <begin position="38"/>
        <end position="110"/>
    </location>
</feature>
<name>A0A6C0P1T6_9BACL</name>
<feature type="compositionally biased region" description="Polar residues" evidence="1">
    <location>
        <begin position="66"/>
        <end position="77"/>
    </location>
</feature>